<evidence type="ECO:0000313" key="3">
    <source>
        <dbReference type="EMBL" id="AGK60291.1"/>
    </source>
</evidence>
<dbReference type="Gene3D" id="1.10.10.10">
    <property type="entry name" value="Winged helix-like DNA-binding domain superfamily/Winged helix DNA-binding domain"/>
    <property type="match status" value="1"/>
</dbReference>
<dbReference type="HOGENOM" id="CLU_1136066_0_0_2"/>
<dbReference type="SUPFAM" id="SSF111126">
    <property type="entry name" value="Ligand-binding domain in the NO signalling and Golgi transport"/>
    <property type="match status" value="1"/>
</dbReference>
<dbReference type="Pfam" id="PF02830">
    <property type="entry name" value="V4R"/>
    <property type="match status" value="1"/>
</dbReference>
<dbReference type="AlphaFoldDB" id="N0BIJ5"/>
<evidence type="ECO:0000259" key="2">
    <source>
        <dbReference type="SMART" id="SM00989"/>
    </source>
</evidence>
<dbReference type="SUPFAM" id="SSF46785">
    <property type="entry name" value="Winged helix' DNA-binding domain"/>
    <property type="match status" value="1"/>
</dbReference>
<name>N0BIJ5_9EURY</name>
<accession>N0BIJ5</accession>
<dbReference type="Pfam" id="PF12840">
    <property type="entry name" value="HTH_20"/>
    <property type="match status" value="1"/>
</dbReference>
<dbReference type="Proteomes" id="UP000013307">
    <property type="component" value="Chromosome"/>
</dbReference>
<dbReference type="SMART" id="SM00418">
    <property type="entry name" value="HTH_ARSR"/>
    <property type="match status" value="1"/>
</dbReference>
<feature type="domain" description="4-vinyl reductase 4VR" evidence="2">
    <location>
        <begin position="151"/>
        <end position="213"/>
    </location>
</feature>
<evidence type="ECO:0000313" key="4">
    <source>
        <dbReference type="Proteomes" id="UP000013307"/>
    </source>
</evidence>
<feature type="domain" description="HTH arsR-type" evidence="1">
    <location>
        <begin position="3"/>
        <end position="97"/>
    </location>
</feature>
<proteinExistence type="predicted"/>
<dbReference type="InterPro" id="IPR004096">
    <property type="entry name" value="V4R"/>
</dbReference>
<dbReference type="eggNOG" id="arCOG01688">
    <property type="taxonomic scope" value="Archaea"/>
</dbReference>
<gene>
    <name evidence="3" type="ORF">Asulf_00258</name>
</gene>
<dbReference type="SMART" id="SM00989">
    <property type="entry name" value="V4R"/>
    <property type="match status" value="1"/>
</dbReference>
<organism evidence="3 4">
    <name type="scientific">Archaeoglobus sulfaticallidus PM70-1</name>
    <dbReference type="NCBI Taxonomy" id="387631"/>
    <lineage>
        <taxon>Archaea</taxon>
        <taxon>Methanobacteriati</taxon>
        <taxon>Methanobacteriota</taxon>
        <taxon>Archaeoglobi</taxon>
        <taxon>Archaeoglobales</taxon>
        <taxon>Archaeoglobaceae</taxon>
        <taxon>Archaeoglobus</taxon>
    </lineage>
</organism>
<dbReference type="InterPro" id="IPR036388">
    <property type="entry name" value="WH-like_DNA-bd_sf"/>
</dbReference>
<dbReference type="GO" id="GO:0003700">
    <property type="term" value="F:DNA-binding transcription factor activity"/>
    <property type="evidence" value="ECO:0007669"/>
    <property type="project" value="InterPro"/>
</dbReference>
<sequence length="215" mass="24838">MLRELDETRLKILEILDKPKTTTEIAKTLGLSKSTISHHLKILSELKLVKVVKTEIERNFIKKYYISTLNTPNQLLPQEVFKGFRLSNREFLRALLRSFTLLNLENKIFLRKIGLDIGYFLLADKVEGETYEGIADLWEKLRLGKVVEITPNSFVVEDCYMCRDLPNINDTYCKTDEGIIEGILLGKTGKRYLVKEVKCWGTGDEVCEFEIKNTV</sequence>
<evidence type="ECO:0000259" key="1">
    <source>
        <dbReference type="SMART" id="SM00418"/>
    </source>
</evidence>
<dbReference type="InterPro" id="IPR024096">
    <property type="entry name" value="NO_sig/Golgi_transp_ligand-bd"/>
</dbReference>
<keyword evidence="4" id="KW-1185">Reference proteome</keyword>
<dbReference type="EMBL" id="CP005290">
    <property type="protein sequence ID" value="AGK60291.1"/>
    <property type="molecule type" value="Genomic_DNA"/>
</dbReference>
<dbReference type="KEGG" id="ast:Asulf_00258"/>
<dbReference type="GeneID" id="15391904"/>
<dbReference type="PANTHER" id="PTHR35090">
    <property type="entry name" value="DNA-DIRECTED RNA POLYMERASE SUBUNIT I"/>
    <property type="match status" value="1"/>
</dbReference>
<dbReference type="CDD" id="cd00090">
    <property type="entry name" value="HTH_ARSR"/>
    <property type="match status" value="1"/>
</dbReference>
<dbReference type="STRING" id="387631.Asulf_00258"/>
<dbReference type="PANTHER" id="PTHR35090:SF2">
    <property type="entry name" value="ARSR FAMILY TRANSCRIPTIONAL REGULATOR"/>
    <property type="match status" value="1"/>
</dbReference>
<dbReference type="OrthoDB" id="371687at2157"/>
<dbReference type="InterPro" id="IPR001845">
    <property type="entry name" value="HTH_ArsR_DNA-bd_dom"/>
</dbReference>
<dbReference type="RefSeq" id="WP_015589890.1">
    <property type="nucleotide sequence ID" value="NC_021169.1"/>
</dbReference>
<dbReference type="Gene3D" id="3.30.1380.20">
    <property type="entry name" value="Trafficking protein particle complex subunit 3"/>
    <property type="match status" value="1"/>
</dbReference>
<dbReference type="eggNOG" id="arCOG01687">
    <property type="taxonomic scope" value="Archaea"/>
</dbReference>
<dbReference type="InterPro" id="IPR011991">
    <property type="entry name" value="ArsR-like_HTH"/>
</dbReference>
<protein>
    <submittedName>
        <fullName evidence="3">Putative hydrocarbon binding protein (Contains V4R domain)</fullName>
    </submittedName>
</protein>
<dbReference type="InterPro" id="IPR036390">
    <property type="entry name" value="WH_DNA-bd_sf"/>
</dbReference>
<reference evidence="3 4" key="1">
    <citation type="journal article" date="2013" name="Genome Announc.">
        <title>Complete Genome Sequence of the Thermophilic and Facultatively Chemolithoautotrophic Sulfate Reducer Archaeoglobus sulfaticallidus Strain PM70-1T.</title>
        <authorList>
            <person name="Stokke R."/>
            <person name="Hocking W.P."/>
            <person name="Steinsbu B.O."/>
            <person name="Steen I.H."/>
        </authorList>
    </citation>
    <scope>NUCLEOTIDE SEQUENCE [LARGE SCALE GENOMIC DNA]</scope>
    <source>
        <strain evidence="3">PM70-1</strain>
    </source>
</reference>